<dbReference type="EMBL" id="CM044705">
    <property type="protein sequence ID" value="KAI5662833.1"/>
    <property type="molecule type" value="Genomic_DNA"/>
</dbReference>
<accession>A0ACC0APE1</accession>
<evidence type="ECO:0000313" key="1">
    <source>
        <dbReference type="EMBL" id="KAI5662833.1"/>
    </source>
</evidence>
<evidence type="ECO:0000313" key="2">
    <source>
        <dbReference type="Proteomes" id="UP001060085"/>
    </source>
</evidence>
<proteinExistence type="predicted"/>
<organism evidence="1 2">
    <name type="scientific">Catharanthus roseus</name>
    <name type="common">Madagascar periwinkle</name>
    <name type="synonym">Vinca rosea</name>
    <dbReference type="NCBI Taxonomy" id="4058"/>
    <lineage>
        <taxon>Eukaryota</taxon>
        <taxon>Viridiplantae</taxon>
        <taxon>Streptophyta</taxon>
        <taxon>Embryophyta</taxon>
        <taxon>Tracheophyta</taxon>
        <taxon>Spermatophyta</taxon>
        <taxon>Magnoliopsida</taxon>
        <taxon>eudicotyledons</taxon>
        <taxon>Gunneridae</taxon>
        <taxon>Pentapetalae</taxon>
        <taxon>asterids</taxon>
        <taxon>lamiids</taxon>
        <taxon>Gentianales</taxon>
        <taxon>Apocynaceae</taxon>
        <taxon>Rauvolfioideae</taxon>
        <taxon>Vinceae</taxon>
        <taxon>Catharanthinae</taxon>
        <taxon>Catharanthus</taxon>
    </lineage>
</organism>
<gene>
    <name evidence="1" type="ORF">M9H77_22156</name>
</gene>
<sequence length="168" mass="19383">MAPSSSSRKKGKKKVYVELVDVVGEDMISNLPDSILCFILSFLPTLHSVQTSLLSKRWDFLNNPRQHGKRIEKIVNGIFTHHNVPSLDNLYLNMEGKISKLYFVSWISVAIAKNIRHLYLQTSYTESIKVPENLFICKTLECLLLCDLQVMIRGKVYLPRLHTLIYFL</sequence>
<comment type="caution">
    <text evidence="1">The sequence shown here is derived from an EMBL/GenBank/DDBJ whole genome shotgun (WGS) entry which is preliminary data.</text>
</comment>
<protein>
    <submittedName>
        <fullName evidence="1">Uncharacterized protein</fullName>
    </submittedName>
</protein>
<reference evidence="2" key="1">
    <citation type="journal article" date="2023" name="Nat. Plants">
        <title>Single-cell RNA sequencing provides a high-resolution roadmap for understanding the multicellular compartmentation of specialized metabolism.</title>
        <authorList>
            <person name="Sun S."/>
            <person name="Shen X."/>
            <person name="Li Y."/>
            <person name="Li Y."/>
            <person name="Wang S."/>
            <person name="Li R."/>
            <person name="Zhang H."/>
            <person name="Shen G."/>
            <person name="Guo B."/>
            <person name="Wei J."/>
            <person name="Xu J."/>
            <person name="St-Pierre B."/>
            <person name="Chen S."/>
            <person name="Sun C."/>
        </authorList>
    </citation>
    <scope>NUCLEOTIDE SEQUENCE [LARGE SCALE GENOMIC DNA]</scope>
</reference>
<dbReference type="Proteomes" id="UP001060085">
    <property type="component" value="Linkage Group LG05"/>
</dbReference>
<keyword evidence="2" id="KW-1185">Reference proteome</keyword>
<name>A0ACC0APE1_CATRO</name>